<dbReference type="EMBL" id="PXYI01000003">
    <property type="protein sequence ID" value="PSJ40749.1"/>
    <property type="molecule type" value="Genomic_DNA"/>
</dbReference>
<keyword evidence="2" id="KW-1185">Reference proteome</keyword>
<accession>A0A2P7QS15</accession>
<proteinExistence type="predicted"/>
<organism evidence="1 2">
    <name type="scientific">Allosphingosinicella deserti</name>
    <dbReference type="NCBI Taxonomy" id="2116704"/>
    <lineage>
        <taxon>Bacteria</taxon>
        <taxon>Pseudomonadati</taxon>
        <taxon>Pseudomonadota</taxon>
        <taxon>Alphaproteobacteria</taxon>
        <taxon>Sphingomonadales</taxon>
        <taxon>Sphingomonadaceae</taxon>
        <taxon>Allosphingosinicella</taxon>
    </lineage>
</organism>
<dbReference type="Proteomes" id="UP000241167">
    <property type="component" value="Unassembled WGS sequence"/>
</dbReference>
<dbReference type="AlphaFoldDB" id="A0A2P7QS15"/>
<evidence type="ECO:0000313" key="2">
    <source>
        <dbReference type="Proteomes" id="UP000241167"/>
    </source>
</evidence>
<name>A0A2P7QS15_9SPHN</name>
<evidence type="ECO:0000313" key="1">
    <source>
        <dbReference type="EMBL" id="PSJ40749.1"/>
    </source>
</evidence>
<dbReference type="RefSeq" id="WP_106512900.1">
    <property type="nucleotide sequence ID" value="NZ_PXYI01000003.1"/>
</dbReference>
<protein>
    <submittedName>
        <fullName evidence="1">Uncharacterized protein</fullName>
    </submittedName>
</protein>
<reference evidence="1 2" key="1">
    <citation type="submission" date="2018-03" db="EMBL/GenBank/DDBJ databases">
        <title>The draft genome of Sphingosinicella sp. GL-C-18.</title>
        <authorList>
            <person name="Liu L."/>
            <person name="Li L."/>
            <person name="Liang L."/>
            <person name="Zhang X."/>
            <person name="Wang T."/>
        </authorList>
    </citation>
    <scope>NUCLEOTIDE SEQUENCE [LARGE SCALE GENOMIC DNA]</scope>
    <source>
        <strain evidence="1 2">GL-C-18</strain>
    </source>
</reference>
<comment type="caution">
    <text evidence="1">The sequence shown here is derived from an EMBL/GenBank/DDBJ whole genome shotgun (WGS) entry which is preliminary data.</text>
</comment>
<sequence length="78" mass="8200">MIVFRRIMLSLGAGVGAAALTFVNLPTRADPGVHPSRATPVRLFYTDIPKSGDADQDAKLGKSKAILKGASAALHRGR</sequence>
<gene>
    <name evidence="1" type="ORF">C7I55_10640</name>
</gene>